<evidence type="ECO:0000256" key="3">
    <source>
        <dbReference type="SAM" id="Phobius"/>
    </source>
</evidence>
<dbReference type="PANTHER" id="PTHR38439">
    <property type="entry name" value="AURACYANIN-B"/>
    <property type="match status" value="1"/>
</dbReference>
<evidence type="ECO:0000256" key="1">
    <source>
        <dbReference type="ARBA" id="ARBA00022723"/>
    </source>
</evidence>
<dbReference type="PROSITE" id="PS00079">
    <property type="entry name" value="MULTICOPPER_OXIDASE1"/>
    <property type="match status" value="1"/>
</dbReference>
<keyword evidence="1" id="KW-0479">Metal-binding</keyword>
<reference evidence="5 6" key="1">
    <citation type="journal article" date="2016" name="Nat. Commun.">
        <title>Thousands of microbial genomes shed light on interconnected biogeochemical processes in an aquifer system.</title>
        <authorList>
            <person name="Anantharaman K."/>
            <person name="Brown C.T."/>
            <person name="Hug L.A."/>
            <person name="Sharon I."/>
            <person name="Castelle C.J."/>
            <person name="Probst A.J."/>
            <person name="Thomas B.C."/>
            <person name="Singh A."/>
            <person name="Wilkins M.J."/>
            <person name="Karaoz U."/>
            <person name="Brodie E.L."/>
            <person name="Williams K.H."/>
            <person name="Hubbard S.S."/>
            <person name="Banfield J.F."/>
        </authorList>
    </citation>
    <scope>NUCLEOTIDE SEQUENCE [LARGE SCALE GENOMIC DNA]</scope>
</reference>
<dbReference type="InterPro" id="IPR008972">
    <property type="entry name" value="Cupredoxin"/>
</dbReference>
<proteinExistence type="predicted"/>
<dbReference type="EMBL" id="MFUX01000024">
    <property type="protein sequence ID" value="OGI94393.1"/>
    <property type="molecule type" value="Genomic_DNA"/>
</dbReference>
<evidence type="ECO:0000256" key="2">
    <source>
        <dbReference type="ARBA" id="ARBA00023008"/>
    </source>
</evidence>
<dbReference type="InterPro" id="IPR028096">
    <property type="entry name" value="EfeO_Cupredoxin"/>
</dbReference>
<dbReference type="InterPro" id="IPR033138">
    <property type="entry name" value="Cu_oxidase_CS"/>
</dbReference>
<keyword evidence="2" id="KW-0186">Copper</keyword>
<dbReference type="Pfam" id="PF13473">
    <property type="entry name" value="Cupredoxin_1"/>
    <property type="match status" value="1"/>
</dbReference>
<feature type="domain" description="EfeO-type cupredoxin-like" evidence="4">
    <location>
        <begin position="29"/>
        <end position="134"/>
    </location>
</feature>
<dbReference type="Proteomes" id="UP000176629">
    <property type="component" value="Unassembled WGS sequence"/>
</dbReference>
<dbReference type="PANTHER" id="PTHR38439:SF3">
    <property type="entry name" value="COPPER-RESISTANT CUPROPROTEIN COPI"/>
    <property type="match status" value="1"/>
</dbReference>
<comment type="caution">
    <text evidence="5">The sequence shown here is derived from an EMBL/GenBank/DDBJ whole genome shotgun (WGS) entry which is preliminary data.</text>
</comment>
<dbReference type="InterPro" id="IPR050845">
    <property type="entry name" value="Cu-binding_ET"/>
</dbReference>
<dbReference type="AlphaFoldDB" id="A0A1F6XJU4"/>
<accession>A0A1F6XJU4</accession>
<sequence length="137" mass="15037">MKNTYISIIVLVILVAGAVFILAIGKKAEAPWSNVSNVETPLIGAVKEFTVTGKNFSFTPSLINVKKGDRVKITFKNESGFHDFRIDEFGIATPQKQSPDTEVLEFIVNEAGSFEYYCSVGTHRQMGMKGTLVVESS</sequence>
<keyword evidence="3" id="KW-0812">Transmembrane</keyword>
<keyword evidence="3" id="KW-1133">Transmembrane helix</keyword>
<protein>
    <recommendedName>
        <fullName evidence="4">EfeO-type cupredoxin-like domain-containing protein</fullName>
    </recommendedName>
</protein>
<dbReference type="Gene3D" id="2.60.40.420">
    <property type="entry name" value="Cupredoxins - blue copper proteins"/>
    <property type="match status" value="1"/>
</dbReference>
<name>A0A1F6XJU4_9BACT</name>
<evidence type="ECO:0000313" key="6">
    <source>
        <dbReference type="Proteomes" id="UP000176629"/>
    </source>
</evidence>
<organism evidence="5 6">
    <name type="scientific">Candidatus Nomurabacteria bacterium RIFCSPLOWO2_01_FULL_40_18</name>
    <dbReference type="NCBI Taxonomy" id="1801773"/>
    <lineage>
        <taxon>Bacteria</taxon>
        <taxon>Candidatus Nomuraibacteriota</taxon>
    </lineage>
</organism>
<dbReference type="GO" id="GO:0046872">
    <property type="term" value="F:metal ion binding"/>
    <property type="evidence" value="ECO:0007669"/>
    <property type="project" value="UniProtKB-KW"/>
</dbReference>
<keyword evidence="3" id="KW-0472">Membrane</keyword>
<evidence type="ECO:0000259" key="4">
    <source>
        <dbReference type="Pfam" id="PF13473"/>
    </source>
</evidence>
<dbReference type="SUPFAM" id="SSF49503">
    <property type="entry name" value="Cupredoxins"/>
    <property type="match status" value="1"/>
</dbReference>
<gene>
    <name evidence="5" type="ORF">A3A03_03810</name>
</gene>
<feature type="transmembrane region" description="Helical" evidence="3">
    <location>
        <begin position="6"/>
        <end position="24"/>
    </location>
</feature>
<dbReference type="STRING" id="1801773.A3A03_03810"/>
<evidence type="ECO:0000313" key="5">
    <source>
        <dbReference type="EMBL" id="OGI94393.1"/>
    </source>
</evidence>